<dbReference type="AlphaFoldDB" id="A0AAD2HU61"/>
<feature type="non-terminal residue" evidence="8">
    <location>
        <position position="1"/>
    </location>
</feature>
<evidence type="ECO:0000313" key="8">
    <source>
        <dbReference type="EMBL" id="CAK5281149.1"/>
    </source>
</evidence>
<dbReference type="PANTHER" id="PTHR33146">
    <property type="entry name" value="ENDONUCLEASE 4"/>
    <property type="match status" value="1"/>
</dbReference>
<comment type="similarity">
    <text evidence="1">Belongs to the nuclease type I family.</text>
</comment>
<gene>
    <name evidence="8" type="ORF">MYCIT1_LOCUS32050</name>
</gene>
<reference evidence="8" key="1">
    <citation type="submission" date="2023-11" db="EMBL/GenBank/DDBJ databases">
        <authorList>
            <person name="De Vega J J."/>
            <person name="De Vega J J."/>
        </authorList>
    </citation>
    <scope>NUCLEOTIDE SEQUENCE</scope>
</reference>
<dbReference type="GO" id="GO:0016788">
    <property type="term" value="F:hydrolase activity, acting on ester bonds"/>
    <property type="evidence" value="ECO:0007669"/>
    <property type="project" value="InterPro"/>
</dbReference>
<dbReference type="GO" id="GO:0006308">
    <property type="term" value="P:DNA catabolic process"/>
    <property type="evidence" value="ECO:0007669"/>
    <property type="project" value="InterPro"/>
</dbReference>
<proteinExistence type="inferred from homology"/>
<dbReference type="Pfam" id="PF02265">
    <property type="entry name" value="S1-P1_nuclease"/>
    <property type="match status" value="1"/>
</dbReference>
<name>A0AAD2HU61_9AGAR</name>
<dbReference type="InterPro" id="IPR008947">
    <property type="entry name" value="PLipase_C/P1_nuclease_dom_sf"/>
</dbReference>
<keyword evidence="2" id="KW-0540">Nuclease</keyword>
<dbReference type="SUPFAM" id="SSF48537">
    <property type="entry name" value="Phospholipase C/P1 nuclease"/>
    <property type="match status" value="1"/>
</dbReference>
<evidence type="ECO:0000256" key="3">
    <source>
        <dbReference type="ARBA" id="ARBA00022723"/>
    </source>
</evidence>
<evidence type="ECO:0000256" key="7">
    <source>
        <dbReference type="ARBA" id="ARBA00023180"/>
    </source>
</evidence>
<accession>A0AAD2HU61</accession>
<evidence type="ECO:0000256" key="5">
    <source>
        <dbReference type="ARBA" id="ARBA00022801"/>
    </source>
</evidence>
<dbReference type="GO" id="GO:0003676">
    <property type="term" value="F:nucleic acid binding"/>
    <property type="evidence" value="ECO:0007669"/>
    <property type="project" value="InterPro"/>
</dbReference>
<dbReference type="Proteomes" id="UP001295794">
    <property type="component" value="Unassembled WGS sequence"/>
</dbReference>
<keyword evidence="3" id="KW-0479">Metal-binding</keyword>
<evidence type="ECO:0000313" key="9">
    <source>
        <dbReference type="Proteomes" id="UP001295794"/>
    </source>
</evidence>
<organism evidence="8 9">
    <name type="scientific">Mycena citricolor</name>
    <dbReference type="NCBI Taxonomy" id="2018698"/>
    <lineage>
        <taxon>Eukaryota</taxon>
        <taxon>Fungi</taxon>
        <taxon>Dikarya</taxon>
        <taxon>Basidiomycota</taxon>
        <taxon>Agaricomycotina</taxon>
        <taxon>Agaricomycetes</taxon>
        <taxon>Agaricomycetidae</taxon>
        <taxon>Agaricales</taxon>
        <taxon>Marasmiineae</taxon>
        <taxon>Mycenaceae</taxon>
        <taxon>Mycena</taxon>
    </lineage>
</organism>
<dbReference type="GO" id="GO:0046872">
    <property type="term" value="F:metal ion binding"/>
    <property type="evidence" value="ECO:0007669"/>
    <property type="project" value="UniProtKB-KW"/>
</dbReference>
<evidence type="ECO:0000256" key="4">
    <source>
        <dbReference type="ARBA" id="ARBA00022759"/>
    </source>
</evidence>
<dbReference type="CDD" id="cd11010">
    <property type="entry name" value="S1-P1_nuclease"/>
    <property type="match status" value="1"/>
</dbReference>
<comment type="caution">
    <text evidence="8">The sequence shown here is derived from an EMBL/GenBank/DDBJ whole genome shotgun (WGS) entry which is preliminary data.</text>
</comment>
<evidence type="ECO:0008006" key="10">
    <source>
        <dbReference type="Google" id="ProtNLM"/>
    </source>
</evidence>
<protein>
    <recommendedName>
        <fullName evidence="10">Phospholipase C/P1 nuclease</fullName>
    </recommendedName>
</protein>
<dbReference type="GO" id="GO:0004519">
    <property type="term" value="F:endonuclease activity"/>
    <property type="evidence" value="ECO:0007669"/>
    <property type="project" value="UniProtKB-KW"/>
</dbReference>
<keyword evidence="6" id="KW-1015">Disulfide bond</keyword>
<evidence type="ECO:0000256" key="6">
    <source>
        <dbReference type="ARBA" id="ARBA00023157"/>
    </source>
</evidence>
<evidence type="ECO:0000256" key="1">
    <source>
        <dbReference type="ARBA" id="ARBA00009547"/>
    </source>
</evidence>
<keyword evidence="5" id="KW-0378">Hydrolase</keyword>
<dbReference type="EMBL" id="CAVNYO010000444">
    <property type="protein sequence ID" value="CAK5281150.1"/>
    <property type="molecule type" value="Genomic_DNA"/>
</dbReference>
<dbReference type="PANTHER" id="PTHR33146:SF29">
    <property type="entry name" value="S1_P1 NUCLEASE"/>
    <property type="match status" value="1"/>
</dbReference>
<keyword evidence="9" id="KW-1185">Reference proteome</keyword>
<dbReference type="EMBL" id="CAVNYO010000444">
    <property type="protein sequence ID" value="CAK5281149.1"/>
    <property type="molecule type" value="Genomic_DNA"/>
</dbReference>
<keyword evidence="7" id="KW-0325">Glycoprotein</keyword>
<evidence type="ECO:0000256" key="2">
    <source>
        <dbReference type="ARBA" id="ARBA00022722"/>
    </source>
</evidence>
<dbReference type="InterPro" id="IPR003154">
    <property type="entry name" value="S1/P1nuclease"/>
</dbReference>
<keyword evidence="4" id="KW-0255">Endonuclease</keyword>
<sequence>ICLLHTVFSINVDVRIGSSSLLDRPSDTCFVWLNSEVEHPRDEQRAYRADSAVRFPFCPPRPCCSPPKTTYLPFVVCCERLSAHSIPPTMHSKLIAAATALAGCATGVVAWGAAGHEIAATIAQIYLDPSVLPTICTLLNSTSTDPTAPLCHLAPVATWADKYRNKMRWSAPLHYIGAKDDYPSRTCAFPGTHGWAGREGGNVLGGIRNVTDILEGVVPYGRRGEMSTQQYELASEALKFLIHFMGDMHMPLHLTGRDRGGNSMKVAFNGRQTNLHSLWDGLLIAKALRSVPRKYNQRLPSRKIESALRGTIYDSYVRMIMVEGVLSQWQRELPDWLACPAQSAPVSLAMPTSLGTFWQQAVYVWERVTRRSSAATDIDDALICPYYWAQPIHALNCELVWPKALDEPPYDTISAAHDGDARTYHGSDAHGRDTLAAELDQVDAAGRFTAGTPSKQHLELDTPEYSGKIMKDRVVEKLLAQAGIRLAGVLNYLFADLDDEEMMVWRSQLRVDL</sequence>
<dbReference type="Gene3D" id="1.10.575.10">
    <property type="entry name" value="P1 Nuclease"/>
    <property type="match status" value="1"/>
</dbReference>